<dbReference type="Proteomes" id="UP000192815">
    <property type="component" value="Unassembled WGS sequence"/>
</dbReference>
<sequence length="65" mass="7181">MSTIPPLFNDEVLAWDRYAAAALSTTIIQTETAEEAAAAAADLADKLVKEREKRIKAAKEHLFQH</sequence>
<dbReference type="RefSeq" id="WP_083180766.1">
    <property type="nucleotide sequence ID" value="NZ_CBCRZR010000002.1"/>
</dbReference>
<reference evidence="2" key="1">
    <citation type="submission" date="2017-02" db="EMBL/GenBank/DDBJ databases">
        <title>Pseudomonas floridae sp. nov., a novel pathogenic bacterial species isolated from tomato.</title>
        <authorList>
            <person name="Timilsina S."/>
            <person name="Vallad G.E."/>
            <person name="Jones J.B."/>
        </authorList>
    </citation>
    <scope>NUCLEOTIDE SEQUENCE [LARGE SCALE GENOMIC DNA]</scope>
    <source>
        <strain evidence="2">GEV388</strain>
    </source>
</reference>
<evidence type="ECO:0000313" key="2">
    <source>
        <dbReference type="Proteomes" id="UP000192815"/>
    </source>
</evidence>
<name>A0A1X0NCW5_9PSED</name>
<gene>
    <name evidence="1" type="ORF">BZK31_00400</name>
</gene>
<keyword evidence="2" id="KW-1185">Reference proteome</keyword>
<evidence type="ECO:0000313" key="1">
    <source>
        <dbReference type="EMBL" id="ORC62140.1"/>
    </source>
</evidence>
<organism evidence="1 2">
    <name type="scientific">Pseudomonas floridensis</name>
    <dbReference type="NCBI Taxonomy" id="1958950"/>
    <lineage>
        <taxon>Bacteria</taxon>
        <taxon>Pseudomonadati</taxon>
        <taxon>Pseudomonadota</taxon>
        <taxon>Gammaproteobacteria</taxon>
        <taxon>Pseudomonadales</taxon>
        <taxon>Pseudomonadaceae</taxon>
        <taxon>Pseudomonas</taxon>
    </lineage>
</organism>
<dbReference type="STRING" id="1958950.BZK31_00400"/>
<accession>A0A1X0NCW5</accession>
<proteinExistence type="predicted"/>
<protein>
    <submittedName>
        <fullName evidence="1">Uncharacterized protein</fullName>
    </submittedName>
</protein>
<comment type="caution">
    <text evidence="1">The sequence shown here is derived from an EMBL/GenBank/DDBJ whole genome shotgun (WGS) entry which is preliminary data.</text>
</comment>
<dbReference type="AlphaFoldDB" id="A0A1X0NCW5"/>
<dbReference type="EMBL" id="MUIO01000002">
    <property type="protein sequence ID" value="ORC62140.1"/>
    <property type="molecule type" value="Genomic_DNA"/>
</dbReference>